<evidence type="ECO:0000259" key="1">
    <source>
        <dbReference type="Pfam" id="PF01037"/>
    </source>
</evidence>
<dbReference type="GO" id="GO:0043200">
    <property type="term" value="P:response to amino acid"/>
    <property type="evidence" value="ECO:0007669"/>
    <property type="project" value="TreeGrafter"/>
</dbReference>
<feature type="domain" description="Transcription regulator AsnC/Lrp ligand binding" evidence="1">
    <location>
        <begin position="6"/>
        <end position="76"/>
    </location>
</feature>
<dbReference type="Proteomes" id="UP000050277">
    <property type="component" value="Unassembled WGS sequence"/>
</dbReference>
<sequence length="92" mass="9781">MITAFVHIQTEPSAANGVAAGLTAIEGVAEVYSVTGEWDIIAIVRLADYDQLAKTVPDQIGSLKGIVRTSTVLAFRSFTKEEIAATWDIGLS</sequence>
<dbReference type="InterPro" id="IPR011008">
    <property type="entry name" value="Dimeric_a/b-barrel"/>
</dbReference>
<accession>A0A0P6XCP6</accession>
<dbReference type="PATRIC" id="fig|70996.4.peg.5158"/>
<reference evidence="2 3" key="1">
    <citation type="submission" date="2015-07" db="EMBL/GenBank/DDBJ databases">
        <title>Whole genome sequence of Herpetosiphon geysericola DSM 7119.</title>
        <authorList>
            <person name="Hemp J."/>
            <person name="Ward L.M."/>
            <person name="Pace L.A."/>
            <person name="Fischer W.W."/>
        </authorList>
    </citation>
    <scope>NUCLEOTIDE SEQUENCE [LARGE SCALE GENOMIC DNA]</scope>
    <source>
        <strain evidence="2 3">DSM 7119</strain>
    </source>
</reference>
<dbReference type="STRING" id="70996.SE18_25175"/>
<dbReference type="EMBL" id="LGKP01000040">
    <property type="protein sequence ID" value="KPL80334.1"/>
    <property type="molecule type" value="Genomic_DNA"/>
</dbReference>
<dbReference type="PANTHER" id="PTHR30154">
    <property type="entry name" value="LEUCINE-RESPONSIVE REGULATORY PROTEIN"/>
    <property type="match status" value="1"/>
</dbReference>
<dbReference type="GO" id="GO:0005829">
    <property type="term" value="C:cytosol"/>
    <property type="evidence" value="ECO:0007669"/>
    <property type="project" value="TreeGrafter"/>
</dbReference>
<dbReference type="Gene3D" id="3.30.70.920">
    <property type="match status" value="1"/>
</dbReference>
<evidence type="ECO:0000313" key="3">
    <source>
        <dbReference type="Proteomes" id="UP000050277"/>
    </source>
</evidence>
<dbReference type="InterPro" id="IPR019887">
    <property type="entry name" value="Tscrpt_reg_AsnC/Lrp_C"/>
</dbReference>
<dbReference type="PANTHER" id="PTHR30154:SF34">
    <property type="entry name" value="TRANSCRIPTIONAL REGULATOR AZLB"/>
    <property type="match status" value="1"/>
</dbReference>
<dbReference type="RefSeq" id="WP_012190730.1">
    <property type="nucleotide sequence ID" value="NZ_LGKP01000040.1"/>
</dbReference>
<comment type="caution">
    <text evidence="2">The sequence shown here is derived from an EMBL/GenBank/DDBJ whole genome shotgun (WGS) entry which is preliminary data.</text>
</comment>
<dbReference type="Pfam" id="PF01037">
    <property type="entry name" value="AsnC_trans_reg"/>
    <property type="match status" value="1"/>
</dbReference>
<gene>
    <name evidence="2" type="ORF">SE18_25175</name>
</gene>
<dbReference type="AlphaFoldDB" id="A0A0P6XCP6"/>
<dbReference type="GO" id="GO:0043565">
    <property type="term" value="F:sequence-specific DNA binding"/>
    <property type="evidence" value="ECO:0007669"/>
    <property type="project" value="TreeGrafter"/>
</dbReference>
<dbReference type="OrthoDB" id="70544at2"/>
<proteinExistence type="predicted"/>
<name>A0A0P6XCP6_9CHLR</name>
<dbReference type="SUPFAM" id="SSF54909">
    <property type="entry name" value="Dimeric alpha+beta barrel"/>
    <property type="match status" value="1"/>
</dbReference>
<keyword evidence="3" id="KW-1185">Reference proteome</keyword>
<protein>
    <submittedName>
        <fullName evidence="2">AsnC family transcriptional regulator</fullName>
    </submittedName>
</protein>
<organism evidence="2 3">
    <name type="scientific">Herpetosiphon geysericola</name>
    <dbReference type="NCBI Taxonomy" id="70996"/>
    <lineage>
        <taxon>Bacteria</taxon>
        <taxon>Bacillati</taxon>
        <taxon>Chloroflexota</taxon>
        <taxon>Chloroflexia</taxon>
        <taxon>Herpetosiphonales</taxon>
        <taxon>Herpetosiphonaceae</taxon>
        <taxon>Herpetosiphon</taxon>
    </lineage>
</organism>
<evidence type="ECO:0000313" key="2">
    <source>
        <dbReference type="EMBL" id="KPL80334.1"/>
    </source>
</evidence>